<organism evidence="3 4">
    <name type="scientific">Nocardioides ginsengisoli</name>
    <dbReference type="NCBI Taxonomy" id="363868"/>
    <lineage>
        <taxon>Bacteria</taxon>
        <taxon>Bacillati</taxon>
        <taxon>Actinomycetota</taxon>
        <taxon>Actinomycetes</taxon>
        <taxon>Propionibacteriales</taxon>
        <taxon>Nocardioidaceae</taxon>
        <taxon>Nocardioides</taxon>
    </lineage>
</organism>
<dbReference type="SUPFAM" id="SSF49299">
    <property type="entry name" value="PKD domain"/>
    <property type="match status" value="1"/>
</dbReference>
<dbReference type="InterPro" id="IPR013783">
    <property type="entry name" value="Ig-like_fold"/>
</dbReference>
<dbReference type="Proteomes" id="UP001597229">
    <property type="component" value="Unassembled WGS sequence"/>
</dbReference>
<feature type="signal peptide" evidence="1">
    <location>
        <begin position="1"/>
        <end position="17"/>
    </location>
</feature>
<dbReference type="EMBL" id="JBHTLX010000030">
    <property type="protein sequence ID" value="MFD1250958.1"/>
    <property type="molecule type" value="Genomic_DNA"/>
</dbReference>
<feature type="chain" id="PRO_5047147902" description="PKD domain-containing protein" evidence="1">
    <location>
        <begin position="18"/>
        <end position="238"/>
    </location>
</feature>
<dbReference type="PROSITE" id="PS50093">
    <property type="entry name" value="PKD"/>
    <property type="match status" value="1"/>
</dbReference>
<dbReference type="RefSeq" id="WP_367921036.1">
    <property type="nucleotide sequence ID" value="NZ_BAABAC010000039.1"/>
</dbReference>
<evidence type="ECO:0000313" key="4">
    <source>
        <dbReference type="Proteomes" id="UP001597229"/>
    </source>
</evidence>
<dbReference type="InterPro" id="IPR035986">
    <property type="entry name" value="PKD_dom_sf"/>
</dbReference>
<dbReference type="InterPro" id="IPR000601">
    <property type="entry name" value="PKD_dom"/>
</dbReference>
<protein>
    <recommendedName>
        <fullName evidence="2">PKD domain-containing protein</fullName>
    </recommendedName>
</protein>
<name>A0ABW3W8W3_9ACTN</name>
<dbReference type="Gene3D" id="2.60.40.10">
    <property type="entry name" value="Immunoglobulins"/>
    <property type="match status" value="1"/>
</dbReference>
<evidence type="ECO:0000256" key="1">
    <source>
        <dbReference type="SAM" id="SignalP"/>
    </source>
</evidence>
<comment type="caution">
    <text evidence="3">The sequence shown here is derived from an EMBL/GenBank/DDBJ whole genome shotgun (WGS) entry which is preliminary data.</text>
</comment>
<evidence type="ECO:0000313" key="3">
    <source>
        <dbReference type="EMBL" id="MFD1250958.1"/>
    </source>
</evidence>
<keyword evidence="1" id="KW-0732">Signal</keyword>
<gene>
    <name evidence="3" type="ORF">ACFQ3F_24415</name>
</gene>
<feature type="domain" description="PKD" evidence="2">
    <location>
        <begin position="153"/>
        <end position="198"/>
    </location>
</feature>
<evidence type="ECO:0000259" key="2">
    <source>
        <dbReference type="PROSITE" id="PS50093"/>
    </source>
</evidence>
<proteinExistence type="predicted"/>
<reference evidence="4" key="1">
    <citation type="journal article" date="2019" name="Int. J. Syst. Evol. Microbiol.">
        <title>The Global Catalogue of Microorganisms (GCM) 10K type strain sequencing project: providing services to taxonomists for standard genome sequencing and annotation.</title>
        <authorList>
            <consortium name="The Broad Institute Genomics Platform"/>
            <consortium name="The Broad Institute Genome Sequencing Center for Infectious Disease"/>
            <person name="Wu L."/>
            <person name="Ma J."/>
        </authorList>
    </citation>
    <scope>NUCLEOTIDE SEQUENCE [LARGE SCALE GENOMIC DNA]</scope>
    <source>
        <strain evidence="4">CCUG 52478</strain>
    </source>
</reference>
<accession>A0ABW3W8W3</accession>
<dbReference type="CDD" id="cd00146">
    <property type="entry name" value="PKD"/>
    <property type="match status" value="1"/>
</dbReference>
<sequence>MIAAGLIVTLALGAAHADPPDTGTDDTGFWLHQVQGAHHDAPPPAAAPQADQHTQLQPAAIVGHAACAGADQAAGLLFDVTFCPGADPEPLPLTLGAIRTAFARLPLPAARLAIQPPDGLTLVNFATNFFTTDTHPLLRRVTILGRQVTIRATPSTYTWAYGDGERRTTTSPGAAYPRLGITHRYVRTGRYAPRLSVTYRGDFRVGAQPWRAIPGTVTIDGPPQRLRAVEATPHLVGY</sequence>
<keyword evidence="4" id="KW-1185">Reference proteome</keyword>